<reference evidence="1 2" key="1">
    <citation type="submission" date="2018-06" db="EMBL/GenBank/DDBJ databases">
        <title>Genomic Encyclopedia of Archaeal and Bacterial Type Strains, Phase II (KMG-II): from individual species to whole genera.</title>
        <authorList>
            <person name="Goeker M."/>
        </authorList>
    </citation>
    <scope>NUCLEOTIDE SEQUENCE [LARGE SCALE GENOMIC DNA]</scope>
    <source>
        <strain evidence="1 2">DSM 14825</strain>
    </source>
</reference>
<dbReference type="AlphaFoldDB" id="A0A327STK7"/>
<proteinExistence type="predicted"/>
<evidence type="ECO:0000313" key="1">
    <source>
        <dbReference type="EMBL" id="RAJ32249.1"/>
    </source>
</evidence>
<comment type="caution">
    <text evidence="1">The sequence shown here is derived from an EMBL/GenBank/DDBJ whole genome shotgun (WGS) entry which is preliminary data.</text>
</comment>
<gene>
    <name evidence="1" type="ORF">LY11_01932</name>
</gene>
<organism evidence="1 2">
    <name type="scientific">Pedobacter cryoconitis</name>
    <dbReference type="NCBI Taxonomy" id="188932"/>
    <lineage>
        <taxon>Bacteria</taxon>
        <taxon>Pseudomonadati</taxon>
        <taxon>Bacteroidota</taxon>
        <taxon>Sphingobacteriia</taxon>
        <taxon>Sphingobacteriales</taxon>
        <taxon>Sphingobacteriaceae</taxon>
        <taxon>Pedobacter</taxon>
    </lineage>
</organism>
<sequence length="282" mass="33097">MYYLCIVIRPYLYQGDFMKRMVLLFLLLFAYRVQAQDIVYEVKIGTASKYKKDPTPRLAMYLAFDLLFPDRYLPLPLFKLTGVKKMKVENPGDPSKSFVLVFNRRGQWTAMQTPNDTLRITYKDGAPDEFINHSGSFKKFQYSGDTVISLHNHKVDRYIRKGRIFHKVNKHADKLSQPITIYSNTNWDLPLTIHYKQHPDDDEMNIMTENFFNDGNGNLILDKTIYIKRSHLVFKMENGLPITLSTFKQRLSGAEKSVKESGEQPELLNFSYEYFEKEKKTK</sequence>
<evidence type="ECO:0000313" key="2">
    <source>
        <dbReference type="Proteomes" id="UP000249754"/>
    </source>
</evidence>
<protein>
    <submittedName>
        <fullName evidence="1">Uncharacterized protein</fullName>
    </submittedName>
</protein>
<name>A0A327STK7_9SPHI</name>
<accession>A0A327STK7</accession>
<dbReference type="Proteomes" id="UP000249754">
    <property type="component" value="Unassembled WGS sequence"/>
</dbReference>
<dbReference type="EMBL" id="QLLR01000006">
    <property type="protein sequence ID" value="RAJ32249.1"/>
    <property type="molecule type" value="Genomic_DNA"/>
</dbReference>